<evidence type="ECO:0000313" key="2">
    <source>
        <dbReference type="EMBL" id="SDE96363.1"/>
    </source>
</evidence>
<dbReference type="AlphaFoldDB" id="A0A1G7H7R1"/>
<keyword evidence="1" id="KW-1133">Transmembrane helix</keyword>
<name>A0A1G7H7R1_9BACL</name>
<protein>
    <submittedName>
        <fullName evidence="2">Uncharacterized protein</fullName>
    </submittedName>
</protein>
<keyword evidence="1" id="KW-0812">Transmembrane</keyword>
<sequence length="119" mass="14585">MDQLKIWILLCAFIILLVLFNKKQKKSAQIRDAYEELEGLASRTRRGRSTFNDIKRWERSLQRLEKYPKELNKLDYDIKLRQAFMVYLERHYPEDERLEQLQETAGYQKDILWSMKKDR</sequence>
<reference evidence="2 3" key="1">
    <citation type="submission" date="2016-10" db="EMBL/GenBank/DDBJ databases">
        <authorList>
            <person name="de Groot N.N."/>
        </authorList>
    </citation>
    <scope>NUCLEOTIDE SEQUENCE [LARGE SCALE GENOMIC DNA]</scope>
    <source>
        <strain evidence="2 3">DSM 28129</strain>
    </source>
</reference>
<organism evidence="2 3">
    <name type="scientific">Fontibacillus panacisegetis</name>
    <dbReference type="NCBI Taxonomy" id="670482"/>
    <lineage>
        <taxon>Bacteria</taxon>
        <taxon>Bacillati</taxon>
        <taxon>Bacillota</taxon>
        <taxon>Bacilli</taxon>
        <taxon>Bacillales</taxon>
        <taxon>Paenibacillaceae</taxon>
        <taxon>Fontibacillus</taxon>
    </lineage>
</organism>
<dbReference type="RefSeq" id="WP_091227381.1">
    <property type="nucleotide sequence ID" value="NZ_FNBG01000004.1"/>
</dbReference>
<gene>
    <name evidence="2" type="ORF">SAMN04488542_10436</name>
</gene>
<dbReference type="STRING" id="670482.SAMN04488542_10436"/>
<dbReference type="OrthoDB" id="2654957at2"/>
<accession>A0A1G7H7R1</accession>
<evidence type="ECO:0000313" key="3">
    <source>
        <dbReference type="Proteomes" id="UP000198972"/>
    </source>
</evidence>
<evidence type="ECO:0000256" key="1">
    <source>
        <dbReference type="SAM" id="Phobius"/>
    </source>
</evidence>
<keyword evidence="3" id="KW-1185">Reference proteome</keyword>
<proteinExistence type="predicted"/>
<dbReference type="Proteomes" id="UP000198972">
    <property type="component" value="Unassembled WGS sequence"/>
</dbReference>
<keyword evidence="1" id="KW-0472">Membrane</keyword>
<dbReference type="EMBL" id="FNBG01000004">
    <property type="protein sequence ID" value="SDE96363.1"/>
    <property type="molecule type" value="Genomic_DNA"/>
</dbReference>
<feature type="transmembrane region" description="Helical" evidence="1">
    <location>
        <begin position="6"/>
        <end position="21"/>
    </location>
</feature>